<dbReference type="Pfam" id="PF05199">
    <property type="entry name" value="GMC_oxred_C"/>
    <property type="match status" value="1"/>
</dbReference>
<reference evidence="10 11" key="1">
    <citation type="journal article" date="2018" name="Sci. Rep.">
        <title>Comparative genomics provides insights into the lifestyle and reveals functional heterogeneity of dark septate endophytic fungi.</title>
        <authorList>
            <person name="Knapp D.G."/>
            <person name="Nemeth J.B."/>
            <person name="Barry K."/>
            <person name="Hainaut M."/>
            <person name="Henrissat B."/>
            <person name="Johnson J."/>
            <person name="Kuo A."/>
            <person name="Lim J.H.P."/>
            <person name="Lipzen A."/>
            <person name="Nolan M."/>
            <person name="Ohm R.A."/>
            <person name="Tamas L."/>
            <person name="Grigoriev I.V."/>
            <person name="Spatafora J.W."/>
            <person name="Nagy L.G."/>
            <person name="Kovacs G.M."/>
        </authorList>
    </citation>
    <scope>NUCLEOTIDE SEQUENCE [LARGE SCALE GENOMIC DNA]</scope>
    <source>
        <strain evidence="10 11">DSE2036</strain>
    </source>
</reference>
<evidence type="ECO:0000256" key="2">
    <source>
        <dbReference type="ARBA" id="ARBA00010790"/>
    </source>
</evidence>
<dbReference type="SUPFAM" id="SSF51905">
    <property type="entry name" value="FAD/NAD(P)-binding domain"/>
    <property type="match status" value="1"/>
</dbReference>
<dbReference type="AlphaFoldDB" id="A0A2V1D1M2"/>
<name>A0A2V1D1M2_9PLEO</name>
<dbReference type="EMBL" id="KZ805752">
    <property type="protein sequence ID" value="PVH91932.1"/>
    <property type="molecule type" value="Genomic_DNA"/>
</dbReference>
<dbReference type="InterPro" id="IPR000172">
    <property type="entry name" value="GMC_OxRdtase_N"/>
</dbReference>
<keyword evidence="3" id="KW-0285">Flavoprotein</keyword>
<dbReference type="STRING" id="97972.A0A2V1D1M2"/>
<evidence type="ECO:0000256" key="1">
    <source>
        <dbReference type="ARBA" id="ARBA00001974"/>
    </source>
</evidence>
<keyword evidence="7" id="KW-0732">Signal</keyword>
<comment type="cofactor">
    <cofactor evidence="1 6">
        <name>FAD</name>
        <dbReference type="ChEBI" id="CHEBI:57692"/>
    </cofactor>
</comment>
<accession>A0A2V1D1M2</accession>
<evidence type="ECO:0000313" key="11">
    <source>
        <dbReference type="Proteomes" id="UP000244855"/>
    </source>
</evidence>
<evidence type="ECO:0000313" key="10">
    <source>
        <dbReference type="EMBL" id="PVH91932.1"/>
    </source>
</evidence>
<evidence type="ECO:0000256" key="5">
    <source>
        <dbReference type="PIRSR" id="PIRSR000137-1"/>
    </source>
</evidence>
<gene>
    <name evidence="10" type="ORF">DM02DRAFT_722251</name>
</gene>
<evidence type="ECO:0000256" key="6">
    <source>
        <dbReference type="PIRSR" id="PIRSR000137-2"/>
    </source>
</evidence>
<dbReference type="PANTHER" id="PTHR11552:SF147">
    <property type="entry name" value="CHOLINE DEHYDROGENASE, MITOCHONDRIAL"/>
    <property type="match status" value="1"/>
</dbReference>
<keyword evidence="4 6" id="KW-0274">FAD</keyword>
<dbReference type="Proteomes" id="UP000244855">
    <property type="component" value="Unassembled WGS sequence"/>
</dbReference>
<feature type="binding site" evidence="6">
    <location>
        <begin position="124"/>
        <end position="127"/>
    </location>
    <ligand>
        <name>FAD</name>
        <dbReference type="ChEBI" id="CHEBI:57692"/>
    </ligand>
</feature>
<dbReference type="GO" id="GO:0016614">
    <property type="term" value="F:oxidoreductase activity, acting on CH-OH group of donors"/>
    <property type="evidence" value="ECO:0007669"/>
    <property type="project" value="InterPro"/>
</dbReference>
<proteinExistence type="inferred from homology"/>
<dbReference type="Gene3D" id="3.50.50.60">
    <property type="entry name" value="FAD/NAD(P)-binding domain"/>
    <property type="match status" value="1"/>
</dbReference>
<dbReference type="PIRSF" id="PIRSF000137">
    <property type="entry name" value="Alcohol_oxidase"/>
    <property type="match status" value="1"/>
</dbReference>
<dbReference type="OrthoDB" id="269227at2759"/>
<dbReference type="GO" id="GO:0050660">
    <property type="term" value="F:flavin adenine dinucleotide binding"/>
    <property type="evidence" value="ECO:0007669"/>
    <property type="project" value="InterPro"/>
</dbReference>
<feature type="domain" description="Glucose-methanol-choline oxidoreductase N-terminal" evidence="8">
    <location>
        <begin position="37"/>
        <end position="350"/>
    </location>
</feature>
<feature type="binding site" evidence="6">
    <location>
        <position position="116"/>
    </location>
    <ligand>
        <name>FAD</name>
        <dbReference type="ChEBI" id="CHEBI:57692"/>
    </ligand>
</feature>
<comment type="similarity">
    <text evidence="2">Belongs to the GMC oxidoreductase family.</text>
</comment>
<feature type="signal peptide" evidence="7">
    <location>
        <begin position="1"/>
        <end position="21"/>
    </location>
</feature>
<feature type="active site" description="Proton acceptor" evidence="5">
    <location>
        <position position="587"/>
    </location>
</feature>
<dbReference type="Pfam" id="PF00732">
    <property type="entry name" value="GMC_oxred_N"/>
    <property type="match status" value="1"/>
</dbReference>
<evidence type="ECO:0000256" key="3">
    <source>
        <dbReference type="ARBA" id="ARBA00022630"/>
    </source>
</evidence>
<evidence type="ECO:0000259" key="8">
    <source>
        <dbReference type="Pfam" id="PF00732"/>
    </source>
</evidence>
<evidence type="ECO:0000256" key="4">
    <source>
        <dbReference type="ARBA" id="ARBA00022827"/>
    </source>
</evidence>
<dbReference type="InterPro" id="IPR012132">
    <property type="entry name" value="GMC_OxRdtase"/>
</dbReference>
<evidence type="ECO:0000256" key="7">
    <source>
        <dbReference type="SAM" id="SignalP"/>
    </source>
</evidence>
<protein>
    <submittedName>
        <fullName evidence="10">GMC oxidoreductase</fullName>
    </submittedName>
</protein>
<feature type="active site" description="Proton donor" evidence="5">
    <location>
        <position position="540"/>
    </location>
</feature>
<keyword evidence="11" id="KW-1185">Reference proteome</keyword>
<feature type="domain" description="Glucose-methanol-choline oxidoreductase C-terminal" evidence="9">
    <location>
        <begin position="458"/>
        <end position="596"/>
    </location>
</feature>
<feature type="chain" id="PRO_5016031118" evidence="7">
    <location>
        <begin position="22"/>
        <end position="608"/>
    </location>
</feature>
<dbReference type="Gene3D" id="3.30.560.10">
    <property type="entry name" value="Glucose Oxidase, domain 3"/>
    <property type="match status" value="1"/>
</dbReference>
<dbReference type="InterPro" id="IPR007867">
    <property type="entry name" value="GMC_OxRtase_C"/>
</dbReference>
<evidence type="ECO:0000259" key="9">
    <source>
        <dbReference type="Pfam" id="PF05199"/>
    </source>
</evidence>
<dbReference type="PANTHER" id="PTHR11552">
    <property type="entry name" value="GLUCOSE-METHANOL-CHOLINE GMC OXIDOREDUCTASE"/>
    <property type="match status" value="1"/>
</dbReference>
<dbReference type="InterPro" id="IPR036188">
    <property type="entry name" value="FAD/NAD-bd_sf"/>
</dbReference>
<dbReference type="SUPFAM" id="SSF54373">
    <property type="entry name" value="FAD-linked reductases, C-terminal domain"/>
    <property type="match status" value="1"/>
</dbReference>
<organism evidence="10 11">
    <name type="scientific">Periconia macrospinosa</name>
    <dbReference type="NCBI Taxonomy" id="97972"/>
    <lineage>
        <taxon>Eukaryota</taxon>
        <taxon>Fungi</taxon>
        <taxon>Dikarya</taxon>
        <taxon>Ascomycota</taxon>
        <taxon>Pezizomycotina</taxon>
        <taxon>Dothideomycetes</taxon>
        <taxon>Pleosporomycetidae</taxon>
        <taxon>Pleosporales</taxon>
        <taxon>Massarineae</taxon>
        <taxon>Periconiaceae</taxon>
        <taxon>Periconia</taxon>
    </lineage>
</organism>
<sequence length="608" mass="66007">MMQLQLLPALLWTVLCHHAWSYHIFTSPDQLDSTKTYDYIIVGGGTAGSVLAARLSEDERNQVLVIEAGGRVEDVLAIRIPFLGPTLPRSQVDWNYTTIPQTGLGNRIINIPRGFVLGGSSCINQMVFHRPSNGSWDHWADLVDDPSLSWEAVQKYWLRNSRLVDPVDGHDTSEEVILSAHGFGPVNVSVYSYTKPIHKSIIETSKKAVDEKFKFNHDQNAGSNLGWGWQQAAIGGGQRSCASTAYLSPLTNTRSNLDILINTQAAKLLPIPKTSNNLTPDLRIVEIAQNSTAPPICITARKEVILSAGFIGSPKILTLSGIGPEKELKRLGIPLLLESPDVGANLQDHILLPLYFTVVNGTDTNDELSRNATLRQEAIDQWIANRTGPMVNGQSNTVAYLRVGDDHFSSAGVKEDPSNGAGSAHIEILALDGFSRVSTIPAPPTGQFLTLIASLVAPLSSGNITFNSTDPFAYPLINPNFLTHKFDQAAIVQAMKDILEFVQLSPLNSLVTGIYGSIADAKTDAELLEYAREYSGSINHGSRTARMGPYGKKGKGWGVVDPSYRVKGVKGLRVVDASVFPQMPNVHTQASVYILAERAADIILGGQK</sequence>